<dbReference type="InterPro" id="IPR003819">
    <property type="entry name" value="TauD/TfdA-like"/>
</dbReference>
<dbReference type="PANTHER" id="PTHR30468:SF31">
    <property type="entry name" value="ALPHA-KETOGLUTARATE-DEPENDENT SULFONATE DIOXYGENASE-RELATED"/>
    <property type="match status" value="1"/>
</dbReference>
<dbReference type="GO" id="GO:0016706">
    <property type="term" value="F:2-oxoglutarate-dependent dioxygenase activity"/>
    <property type="evidence" value="ECO:0007669"/>
    <property type="project" value="TreeGrafter"/>
</dbReference>
<dbReference type="InterPro" id="IPR042098">
    <property type="entry name" value="TauD-like_sf"/>
</dbReference>
<evidence type="ECO:0000256" key="2">
    <source>
        <dbReference type="ARBA" id="ARBA00022723"/>
    </source>
</evidence>
<accession>A0A167Q7L0</accession>
<evidence type="ECO:0000256" key="5">
    <source>
        <dbReference type="ARBA" id="ARBA00023004"/>
    </source>
</evidence>
<name>A0A167Q7L0_CALVF</name>
<dbReference type="GO" id="GO:0005737">
    <property type="term" value="C:cytoplasm"/>
    <property type="evidence" value="ECO:0007669"/>
    <property type="project" value="TreeGrafter"/>
</dbReference>
<dbReference type="PANTHER" id="PTHR30468">
    <property type="entry name" value="ALPHA-KETOGLUTARATE-DEPENDENT SULFONATE DIOXYGENASE"/>
    <property type="match status" value="1"/>
</dbReference>
<evidence type="ECO:0000256" key="4">
    <source>
        <dbReference type="ARBA" id="ARBA00023002"/>
    </source>
</evidence>
<dbReference type="SUPFAM" id="SSF51197">
    <property type="entry name" value="Clavaminate synthase-like"/>
    <property type="match status" value="1"/>
</dbReference>
<dbReference type="Gene3D" id="3.60.130.10">
    <property type="entry name" value="Clavaminate synthase-like"/>
    <property type="match status" value="1"/>
</dbReference>
<evidence type="ECO:0000259" key="6">
    <source>
        <dbReference type="Pfam" id="PF02668"/>
    </source>
</evidence>
<proteinExistence type="inferred from homology"/>
<comment type="similarity">
    <text evidence="1">Belongs to the TfdA dioxygenase family.</text>
</comment>
<keyword evidence="8" id="KW-1185">Reference proteome</keyword>
<dbReference type="InterPro" id="IPR051323">
    <property type="entry name" value="AtsK-like"/>
</dbReference>
<dbReference type="FunFam" id="3.60.130.10:FF:000003">
    <property type="entry name" value="Alpha-ketoglutarate-dependent taurine dioxygenase"/>
    <property type="match status" value="1"/>
</dbReference>
<keyword evidence="3" id="KW-0223">Dioxygenase</keyword>
<gene>
    <name evidence="7" type="ORF">CALVIDRAFT_561356</name>
</gene>
<organism evidence="7 8">
    <name type="scientific">Calocera viscosa (strain TUFC12733)</name>
    <dbReference type="NCBI Taxonomy" id="1330018"/>
    <lineage>
        <taxon>Eukaryota</taxon>
        <taxon>Fungi</taxon>
        <taxon>Dikarya</taxon>
        <taxon>Basidiomycota</taxon>
        <taxon>Agaricomycotina</taxon>
        <taxon>Dacrymycetes</taxon>
        <taxon>Dacrymycetales</taxon>
        <taxon>Dacrymycetaceae</taxon>
        <taxon>Calocera</taxon>
    </lineage>
</organism>
<evidence type="ECO:0000256" key="1">
    <source>
        <dbReference type="ARBA" id="ARBA00005896"/>
    </source>
</evidence>
<dbReference type="GO" id="GO:0046872">
    <property type="term" value="F:metal ion binding"/>
    <property type="evidence" value="ECO:0007669"/>
    <property type="project" value="UniProtKB-KW"/>
</dbReference>
<keyword evidence="4" id="KW-0560">Oxidoreductase</keyword>
<evidence type="ECO:0000313" key="7">
    <source>
        <dbReference type="EMBL" id="KZO99497.1"/>
    </source>
</evidence>
<reference evidence="7 8" key="1">
    <citation type="journal article" date="2016" name="Mol. Biol. Evol.">
        <title>Comparative Genomics of Early-Diverging Mushroom-Forming Fungi Provides Insights into the Origins of Lignocellulose Decay Capabilities.</title>
        <authorList>
            <person name="Nagy L.G."/>
            <person name="Riley R."/>
            <person name="Tritt A."/>
            <person name="Adam C."/>
            <person name="Daum C."/>
            <person name="Floudas D."/>
            <person name="Sun H."/>
            <person name="Yadav J.S."/>
            <person name="Pangilinan J."/>
            <person name="Larsson K.H."/>
            <person name="Matsuura K."/>
            <person name="Barry K."/>
            <person name="Labutti K."/>
            <person name="Kuo R."/>
            <person name="Ohm R.A."/>
            <person name="Bhattacharya S.S."/>
            <person name="Shirouzu T."/>
            <person name="Yoshinaga Y."/>
            <person name="Martin F.M."/>
            <person name="Grigoriev I.V."/>
            <person name="Hibbett D.S."/>
        </authorList>
    </citation>
    <scope>NUCLEOTIDE SEQUENCE [LARGE SCALE GENOMIC DNA]</scope>
    <source>
        <strain evidence="7 8">TUFC12733</strain>
    </source>
</reference>
<sequence>MPHAPKFEVENYEFKDLLPTYPVKDLVPHVELKVVDRGHFADPEMKSLLGAATKVTNLTACIGTELEGIDLRQLSDEQKDDLALLAAKRGVLVFRNQEADIYQLLENAKHWGPLHVHSVTGYPKDPSLDAVVLVWNDGTKDIDRINHDRRLSWHSDQTFEINTMGLTALKIITNPPEGGDTIWSSSAALLSSFSPEFQEYLSKLSALHSSDRQKKQALDQGIYIRRPQTDCIHPVVRVHPVTGMKALFINPSYTRRIVGVPKAESDMIMNFIFGQISLCEEYKVRIKWEKDTVVMWDNRVLWHTATYDIYPYKRHALRATPVGERPMSVKQYIKEYGKQPTTWDEQRLKRLGEDPQAFLATYKEPEAQ</sequence>
<keyword evidence="5" id="KW-0408">Iron</keyword>
<feature type="domain" description="TauD/TfdA-like" evidence="6">
    <location>
        <begin position="55"/>
        <end position="320"/>
    </location>
</feature>
<evidence type="ECO:0000313" key="8">
    <source>
        <dbReference type="Proteomes" id="UP000076738"/>
    </source>
</evidence>
<dbReference type="AlphaFoldDB" id="A0A167Q7L0"/>
<keyword evidence="2" id="KW-0479">Metal-binding</keyword>
<dbReference type="OrthoDB" id="10257314at2759"/>
<dbReference type="STRING" id="1330018.A0A167Q7L0"/>
<dbReference type="Pfam" id="PF02668">
    <property type="entry name" value="TauD"/>
    <property type="match status" value="1"/>
</dbReference>
<dbReference type="Proteomes" id="UP000076738">
    <property type="component" value="Unassembled WGS sequence"/>
</dbReference>
<evidence type="ECO:0000256" key="3">
    <source>
        <dbReference type="ARBA" id="ARBA00022964"/>
    </source>
</evidence>
<dbReference type="EMBL" id="KV417272">
    <property type="protein sequence ID" value="KZO99497.1"/>
    <property type="molecule type" value="Genomic_DNA"/>
</dbReference>
<protein>
    <submittedName>
        <fullName evidence="7">TauD-domain-containing protein</fullName>
    </submittedName>
</protein>